<protein>
    <submittedName>
        <fullName evidence="1">Uncharacterized protein</fullName>
    </submittedName>
</protein>
<evidence type="ECO:0000313" key="1">
    <source>
        <dbReference type="EMBL" id="TCO62991.1"/>
    </source>
</evidence>
<comment type="caution">
    <text evidence="1">The sequence shown here is derived from an EMBL/GenBank/DDBJ whole genome shotgun (WGS) entry which is preliminary data.</text>
</comment>
<gene>
    <name evidence="1" type="ORF">EV192_1021135</name>
</gene>
<dbReference type="EMBL" id="SLWS01000002">
    <property type="protein sequence ID" value="TCO62991.1"/>
    <property type="molecule type" value="Genomic_DNA"/>
</dbReference>
<organism evidence="1 2">
    <name type="scientific">Actinocrispum wychmicini</name>
    <dbReference type="NCBI Taxonomy" id="1213861"/>
    <lineage>
        <taxon>Bacteria</taxon>
        <taxon>Bacillati</taxon>
        <taxon>Actinomycetota</taxon>
        <taxon>Actinomycetes</taxon>
        <taxon>Pseudonocardiales</taxon>
        <taxon>Pseudonocardiaceae</taxon>
        <taxon>Actinocrispum</taxon>
    </lineage>
</organism>
<dbReference type="AlphaFoldDB" id="A0A4R2JRU1"/>
<proteinExistence type="predicted"/>
<reference evidence="1 2" key="1">
    <citation type="submission" date="2019-03" db="EMBL/GenBank/DDBJ databases">
        <title>Genomic Encyclopedia of Type Strains, Phase IV (KMG-IV): sequencing the most valuable type-strain genomes for metagenomic binning, comparative biology and taxonomic classification.</title>
        <authorList>
            <person name="Goeker M."/>
        </authorList>
    </citation>
    <scope>NUCLEOTIDE SEQUENCE [LARGE SCALE GENOMIC DNA]</scope>
    <source>
        <strain evidence="1 2">DSM 45934</strain>
    </source>
</reference>
<keyword evidence="2" id="KW-1185">Reference proteome</keyword>
<dbReference type="Proteomes" id="UP000295680">
    <property type="component" value="Unassembled WGS sequence"/>
</dbReference>
<evidence type="ECO:0000313" key="2">
    <source>
        <dbReference type="Proteomes" id="UP000295680"/>
    </source>
</evidence>
<accession>A0A4R2JRU1</accession>
<name>A0A4R2JRU1_9PSEU</name>
<sequence length="85" mass="9064">MGGVTDMKLYTIRCDAPSLPLSASGFTMGAFGRVVEEPTLVRRLRGGAIVAPKQMWIQGTSVHTGRPVNVDFPYISVRAGAQGLT</sequence>